<reference evidence="9 10" key="1">
    <citation type="submission" date="2018-12" db="EMBL/GenBank/DDBJ databases">
        <title>Complete genome sequence of Haloplanus rallus MBLA0036.</title>
        <authorList>
            <person name="Nam Y.-d."/>
            <person name="Kang J."/>
            <person name="Chung W.-H."/>
            <person name="Park Y.S."/>
        </authorList>
    </citation>
    <scope>NUCLEOTIDE SEQUENCE [LARGE SCALE GENOMIC DNA]</scope>
    <source>
        <strain evidence="9 10">MBLA0036</strain>
    </source>
</reference>
<dbReference type="InterPro" id="IPR050980">
    <property type="entry name" value="2C_sensor_his_kinase"/>
</dbReference>
<evidence type="ECO:0000313" key="10">
    <source>
        <dbReference type="Proteomes" id="UP000428325"/>
    </source>
</evidence>
<dbReference type="CDD" id="cd00075">
    <property type="entry name" value="HATPase"/>
    <property type="match status" value="1"/>
</dbReference>
<dbReference type="Pfam" id="PF16927">
    <property type="entry name" value="HisKA_7TM"/>
    <property type="match status" value="1"/>
</dbReference>
<dbReference type="RefSeq" id="WP_157690006.1">
    <property type="nucleotide sequence ID" value="NZ_CP034345.1"/>
</dbReference>
<dbReference type="EMBL" id="CP034345">
    <property type="protein sequence ID" value="QGX95548.1"/>
    <property type="molecule type" value="Genomic_DNA"/>
</dbReference>
<dbReference type="GO" id="GO:0005524">
    <property type="term" value="F:ATP binding"/>
    <property type="evidence" value="ECO:0007669"/>
    <property type="project" value="UniProtKB-KW"/>
</dbReference>
<dbReference type="Gene3D" id="3.30.565.10">
    <property type="entry name" value="Histidine kinase-like ATPase, C-terminal domain"/>
    <property type="match status" value="1"/>
</dbReference>
<gene>
    <name evidence="9" type="ORF">EI982_12480</name>
</gene>
<organism evidence="9 10">
    <name type="scientific">Haloplanus rallus</name>
    <dbReference type="NCBI Taxonomy" id="1816183"/>
    <lineage>
        <taxon>Archaea</taxon>
        <taxon>Methanobacteriati</taxon>
        <taxon>Methanobacteriota</taxon>
        <taxon>Stenosarchaea group</taxon>
        <taxon>Halobacteria</taxon>
        <taxon>Halobacteriales</taxon>
        <taxon>Haloferacaceae</taxon>
        <taxon>Haloplanus</taxon>
    </lineage>
</organism>
<evidence type="ECO:0000256" key="5">
    <source>
        <dbReference type="ARBA" id="ARBA00022777"/>
    </source>
</evidence>
<keyword evidence="7" id="KW-1133">Transmembrane helix</keyword>
<dbReference type="GeneID" id="43370372"/>
<dbReference type="SUPFAM" id="SSF55874">
    <property type="entry name" value="ATPase domain of HSP90 chaperone/DNA topoisomerase II/histidine kinase"/>
    <property type="match status" value="1"/>
</dbReference>
<evidence type="ECO:0000256" key="1">
    <source>
        <dbReference type="ARBA" id="ARBA00000085"/>
    </source>
</evidence>
<comment type="catalytic activity">
    <reaction evidence="1">
        <text>ATP + protein L-histidine = ADP + protein N-phospho-L-histidine.</text>
        <dbReference type="EC" id="2.7.13.3"/>
    </reaction>
</comment>
<evidence type="ECO:0000256" key="2">
    <source>
        <dbReference type="ARBA" id="ARBA00012438"/>
    </source>
</evidence>
<feature type="transmembrane region" description="Helical" evidence="7">
    <location>
        <begin position="12"/>
        <end position="30"/>
    </location>
</feature>
<keyword evidence="7" id="KW-0472">Membrane</keyword>
<proteinExistence type="predicted"/>
<evidence type="ECO:0000256" key="7">
    <source>
        <dbReference type="SAM" id="Phobius"/>
    </source>
</evidence>
<dbReference type="InterPro" id="IPR005467">
    <property type="entry name" value="His_kinase_dom"/>
</dbReference>
<feature type="transmembrane region" description="Helical" evidence="7">
    <location>
        <begin position="104"/>
        <end position="129"/>
    </location>
</feature>
<dbReference type="InterPro" id="IPR013656">
    <property type="entry name" value="PAS_4"/>
</dbReference>
<dbReference type="EC" id="2.7.13.3" evidence="2"/>
<dbReference type="AlphaFoldDB" id="A0A6B9F5A8"/>
<evidence type="ECO:0000256" key="6">
    <source>
        <dbReference type="ARBA" id="ARBA00022840"/>
    </source>
</evidence>
<dbReference type="SMART" id="SM00387">
    <property type="entry name" value="HATPase_c"/>
    <property type="match status" value="1"/>
</dbReference>
<evidence type="ECO:0000259" key="8">
    <source>
        <dbReference type="PROSITE" id="PS50109"/>
    </source>
</evidence>
<dbReference type="InterPro" id="IPR035965">
    <property type="entry name" value="PAS-like_dom_sf"/>
</dbReference>
<keyword evidence="3" id="KW-0808">Transferase</keyword>
<name>A0A6B9F5A8_9EURY</name>
<evidence type="ECO:0000256" key="4">
    <source>
        <dbReference type="ARBA" id="ARBA00022741"/>
    </source>
</evidence>
<dbReference type="InterPro" id="IPR031621">
    <property type="entry name" value="HisKA_7TM"/>
</dbReference>
<dbReference type="Pfam" id="PF02518">
    <property type="entry name" value="HATPase_c"/>
    <property type="match status" value="1"/>
</dbReference>
<dbReference type="InterPro" id="IPR004358">
    <property type="entry name" value="Sig_transdc_His_kin-like_C"/>
</dbReference>
<sequence>MALAGTVTAWPAVGSFAAVAGTLVLARYVLDYRDRPGATWFLGVLLAQSVWCGAYGTALLTSDPTVRVALEQVVWIGTVWTGLAFLAFALEYTGRGDVVSGPAFGTVAALGVVATALVVTNPLHGAMWTGFRLDPVFGVATATYVLEPAAYLTIGGATLAVTVGVVLLVDTFLNYGPLYRRETAAVAVSALPPGFALLAWAGGVGPIPQLNLAPIMFVPHVALDAYAFGRAELFERDPTTVRAAERTAIDDLADPIVVVDRERRVVRYNAAAGAAFVADVGTDPLDAPLTELLGVAVGDDGDPEPATIESTVGGERRTYAVSTSTLRDPSGTHVGWTVVCSDVTERERRRQQLEVLNRVLRHNLRNDAGVVHGYADILVDRVNDDATRDMADAIERRAAALAALGDKARTVERLIDGERPQDVDVTACLDPVVADVRERYPDADVALDTRAAVTASLSKRALVAVVENLLENAVRHHDGDGVERADGGAWARVVVERADGTLLVRVLDDGPGIPDAELEAVEAGEETDLSHGSGLGLWIVHWAAGALGADPTYADREPRGTVATLRVPTDGSRLTSR</sequence>
<dbReference type="PRINTS" id="PR00344">
    <property type="entry name" value="BCTRLSENSOR"/>
</dbReference>
<evidence type="ECO:0000313" key="9">
    <source>
        <dbReference type="EMBL" id="QGX95548.1"/>
    </source>
</evidence>
<dbReference type="InterPro" id="IPR036890">
    <property type="entry name" value="HATPase_C_sf"/>
</dbReference>
<keyword evidence="10" id="KW-1185">Reference proteome</keyword>
<dbReference type="GO" id="GO:0004673">
    <property type="term" value="F:protein histidine kinase activity"/>
    <property type="evidence" value="ECO:0007669"/>
    <property type="project" value="UniProtKB-EC"/>
</dbReference>
<evidence type="ECO:0000256" key="3">
    <source>
        <dbReference type="ARBA" id="ARBA00022679"/>
    </source>
</evidence>
<protein>
    <recommendedName>
        <fullName evidence="2">histidine kinase</fullName>
        <ecNumber evidence="2">2.7.13.3</ecNumber>
    </recommendedName>
</protein>
<feature type="transmembrane region" description="Helical" evidence="7">
    <location>
        <begin position="37"/>
        <end position="60"/>
    </location>
</feature>
<accession>A0A6B9F5A8</accession>
<keyword evidence="6" id="KW-0067">ATP-binding</keyword>
<dbReference type="KEGG" id="hra:EI982_12480"/>
<dbReference type="PANTHER" id="PTHR44936:SF10">
    <property type="entry name" value="SENSOR PROTEIN RSTB"/>
    <property type="match status" value="1"/>
</dbReference>
<dbReference type="SUPFAM" id="SSF55785">
    <property type="entry name" value="PYP-like sensor domain (PAS domain)"/>
    <property type="match status" value="1"/>
</dbReference>
<dbReference type="Gene3D" id="3.30.450.20">
    <property type="entry name" value="PAS domain"/>
    <property type="match status" value="1"/>
</dbReference>
<feature type="transmembrane region" description="Helical" evidence="7">
    <location>
        <begin position="185"/>
        <end position="207"/>
    </location>
</feature>
<feature type="domain" description="Histidine kinase" evidence="8">
    <location>
        <begin position="359"/>
        <end position="571"/>
    </location>
</feature>
<dbReference type="OrthoDB" id="327291at2157"/>
<keyword evidence="7" id="KW-0812">Transmembrane</keyword>
<dbReference type="InterPro" id="IPR003594">
    <property type="entry name" value="HATPase_dom"/>
</dbReference>
<feature type="transmembrane region" description="Helical" evidence="7">
    <location>
        <begin position="72"/>
        <end position="92"/>
    </location>
</feature>
<dbReference type="Pfam" id="PF08448">
    <property type="entry name" value="PAS_4"/>
    <property type="match status" value="1"/>
</dbReference>
<feature type="transmembrane region" description="Helical" evidence="7">
    <location>
        <begin position="149"/>
        <end position="173"/>
    </location>
</feature>
<dbReference type="Proteomes" id="UP000428325">
    <property type="component" value="Chromosome"/>
</dbReference>
<keyword evidence="4" id="KW-0547">Nucleotide-binding</keyword>
<dbReference type="PROSITE" id="PS50109">
    <property type="entry name" value="HIS_KIN"/>
    <property type="match status" value="1"/>
</dbReference>
<keyword evidence="5 9" id="KW-0418">Kinase</keyword>
<dbReference type="PANTHER" id="PTHR44936">
    <property type="entry name" value="SENSOR PROTEIN CREC"/>
    <property type="match status" value="1"/>
</dbReference>